<reference evidence="5 6" key="1">
    <citation type="submission" date="2015-11" db="EMBL/GenBank/DDBJ databases">
        <authorList>
            <person name="Zhang Y."/>
            <person name="Guo Z."/>
        </authorList>
    </citation>
    <scope>NUCLEOTIDE SEQUENCE [LARGE SCALE GENOMIC DNA]</scope>
    <source>
        <strain evidence="6">gdw1</strain>
    </source>
</reference>
<dbReference type="InterPro" id="IPR007621">
    <property type="entry name" value="TPM_dom"/>
</dbReference>
<protein>
    <recommendedName>
        <fullName evidence="4">TPM domain-containing protein</fullName>
    </recommendedName>
</protein>
<feature type="signal peptide" evidence="3">
    <location>
        <begin position="1"/>
        <end position="21"/>
    </location>
</feature>
<accession>A0A1E2SKZ9</accession>
<proteinExistence type="predicted"/>
<dbReference type="Proteomes" id="UP000094426">
    <property type="component" value="Unassembled WGS sequence"/>
</dbReference>
<dbReference type="EMBL" id="LNZG01000011">
    <property type="protein sequence ID" value="ODA90545.1"/>
    <property type="molecule type" value="Genomic_DNA"/>
</dbReference>
<sequence>MLTGMLLAAGLAVIPAVFAEAAPASSAESASAPRSVSTQDPVSLGSSHVLDQAGVLSRGDTKRIENAAKKLRSDHKLDLYVVFVDRFTGPEDAEDWANETASENGLGPTDYLLAIAADGHAYSLSGDDIGPVDDDRLGKIEQNDIEPRLHDSEWAGAAIAAAQGLGDAVDGGSDGPAFLVLSLLGAILIGGAALFVVRWRRRKKAAGGAEPGQPPAGPQRRTRRDGDPLPGPELNQKDKG</sequence>
<dbReference type="PANTHER" id="PTHR30373:SF2">
    <property type="entry name" value="UPF0603 PROTEIN YGCG"/>
    <property type="match status" value="1"/>
</dbReference>
<keyword evidence="3" id="KW-0732">Signal</keyword>
<evidence type="ECO:0000313" key="5">
    <source>
        <dbReference type="EMBL" id="ODA90545.1"/>
    </source>
</evidence>
<dbReference type="RefSeq" id="WP_041767202.1">
    <property type="nucleotide sequence ID" value="NZ_LNZG01000011.1"/>
</dbReference>
<organism evidence="5 6">
    <name type="scientific">Leifsonia xyli subsp. xyli</name>
    <dbReference type="NCBI Taxonomy" id="59736"/>
    <lineage>
        <taxon>Bacteria</taxon>
        <taxon>Bacillati</taxon>
        <taxon>Actinomycetota</taxon>
        <taxon>Actinomycetes</taxon>
        <taxon>Micrococcales</taxon>
        <taxon>Microbacteriaceae</taxon>
        <taxon>Leifsonia</taxon>
    </lineage>
</organism>
<keyword evidence="2" id="KW-1133">Transmembrane helix</keyword>
<dbReference type="PANTHER" id="PTHR30373">
    <property type="entry name" value="UPF0603 PROTEIN YGCG"/>
    <property type="match status" value="1"/>
</dbReference>
<comment type="caution">
    <text evidence="5">The sequence shown here is derived from an EMBL/GenBank/DDBJ whole genome shotgun (WGS) entry which is preliminary data.</text>
</comment>
<name>A0A1E2SKZ9_LEIXY</name>
<feature type="region of interest" description="Disordered" evidence="1">
    <location>
        <begin position="204"/>
        <end position="240"/>
    </location>
</feature>
<feature type="transmembrane region" description="Helical" evidence="2">
    <location>
        <begin position="177"/>
        <end position="197"/>
    </location>
</feature>
<dbReference type="Gene3D" id="3.10.310.50">
    <property type="match status" value="1"/>
</dbReference>
<dbReference type="Pfam" id="PF04536">
    <property type="entry name" value="TPM_phosphatase"/>
    <property type="match status" value="1"/>
</dbReference>
<gene>
    <name evidence="5" type="ORF">ATY41_09910</name>
</gene>
<keyword evidence="2" id="KW-0472">Membrane</keyword>
<evidence type="ECO:0000313" key="6">
    <source>
        <dbReference type="Proteomes" id="UP000094426"/>
    </source>
</evidence>
<evidence type="ECO:0000256" key="3">
    <source>
        <dbReference type="SAM" id="SignalP"/>
    </source>
</evidence>
<feature type="domain" description="TPM" evidence="4">
    <location>
        <begin position="49"/>
        <end position="167"/>
    </location>
</feature>
<dbReference type="AlphaFoldDB" id="A0A1E2SKZ9"/>
<evidence type="ECO:0000256" key="2">
    <source>
        <dbReference type="SAM" id="Phobius"/>
    </source>
</evidence>
<feature type="chain" id="PRO_5009116764" description="TPM domain-containing protein" evidence="3">
    <location>
        <begin position="22"/>
        <end position="240"/>
    </location>
</feature>
<keyword evidence="2" id="KW-0812">Transmembrane</keyword>
<evidence type="ECO:0000259" key="4">
    <source>
        <dbReference type="Pfam" id="PF04536"/>
    </source>
</evidence>
<evidence type="ECO:0000256" key="1">
    <source>
        <dbReference type="SAM" id="MobiDB-lite"/>
    </source>
</evidence>